<evidence type="ECO:0000256" key="1">
    <source>
        <dbReference type="SAM" id="MobiDB-lite"/>
    </source>
</evidence>
<evidence type="ECO:0000313" key="3">
    <source>
        <dbReference type="EMBL" id="NYD86872.1"/>
    </source>
</evidence>
<dbReference type="EMBL" id="JACCBK010000001">
    <property type="protein sequence ID" value="NYD86872.1"/>
    <property type="molecule type" value="Genomic_DNA"/>
</dbReference>
<reference evidence="3 4" key="1">
    <citation type="submission" date="2020-07" db="EMBL/GenBank/DDBJ databases">
        <title>Sequencing the genomes of 1000 actinobacteria strains.</title>
        <authorList>
            <person name="Klenk H.-P."/>
        </authorList>
    </citation>
    <scope>NUCLEOTIDE SEQUENCE [LARGE SCALE GENOMIC DNA]</scope>
    <source>
        <strain evidence="3 4">DSM 24482</strain>
    </source>
</reference>
<dbReference type="EMBL" id="BONN01000003">
    <property type="protein sequence ID" value="GIG32342.1"/>
    <property type="molecule type" value="Genomic_DNA"/>
</dbReference>
<keyword evidence="5" id="KW-1185">Reference proteome</keyword>
<gene>
    <name evidence="3" type="ORF">BKA21_002421</name>
    <name evidence="2" type="ORF">Col01nite_15010</name>
</gene>
<dbReference type="RefSeq" id="WP_140459367.1">
    <property type="nucleotide sequence ID" value="NZ_BAABFI010000001.1"/>
</dbReference>
<proteinExistence type="predicted"/>
<protein>
    <recommendedName>
        <fullName evidence="6">CobQ/CobB/MinD/ParA nucleotide binding domain-containing protein</fullName>
    </recommendedName>
</protein>
<name>A0A7Y9FH84_9CELL</name>
<organism evidence="3 4">
    <name type="scientific">Cellulomonas oligotrophica</name>
    <dbReference type="NCBI Taxonomy" id="931536"/>
    <lineage>
        <taxon>Bacteria</taxon>
        <taxon>Bacillati</taxon>
        <taxon>Actinomycetota</taxon>
        <taxon>Actinomycetes</taxon>
        <taxon>Micrococcales</taxon>
        <taxon>Cellulomonadaceae</taxon>
        <taxon>Cellulomonas</taxon>
    </lineage>
</organism>
<feature type="region of interest" description="Disordered" evidence="1">
    <location>
        <begin position="1"/>
        <end position="28"/>
    </location>
</feature>
<feature type="compositionally biased region" description="Basic and acidic residues" evidence="1">
    <location>
        <begin position="1"/>
        <end position="10"/>
    </location>
</feature>
<dbReference type="AlphaFoldDB" id="A0A7Y9FH84"/>
<evidence type="ECO:0008006" key="6">
    <source>
        <dbReference type="Google" id="ProtNLM"/>
    </source>
</evidence>
<evidence type="ECO:0000313" key="2">
    <source>
        <dbReference type="EMBL" id="GIG32342.1"/>
    </source>
</evidence>
<dbReference type="Proteomes" id="UP000577956">
    <property type="component" value="Unassembled WGS sequence"/>
</dbReference>
<evidence type="ECO:0000313" key="4">
    <source>
        <dbReference type="Proteomes" id="UP000577956"/>
    </source>
</evidence>
<sequence>MTGPTRRELRTGAVPAVAAPPPAASSGAPVAPEVARWLAVPVVAGARVVVAGVAGGVGTTTVAVLLHRALGGALLDHAGGQVRARAGGGGRVADPAFVVHDAGPHALTQDVDLLADAAAAVVVCGGHVHGPARAGAALAALRAAHPDAHRRTVVVPVGGRAGVRVLAAAAREVPALADVAVAPVRRWHDLTGPGPVPAGSRADADARALAAHVVRAARWASVVG</sequence>
<evidence type="ECO:0000313" key="5">
    <source>
        <dbReference type="Proteomes" id="UP000618382"/>
    </source>
</evidence>
<accession>A0A7Y9FH84</accession>
<dbReference type="Proteomes" id="UP000618382">
    <property type="component" value="Unassembled WGS sequence"/>
</dbReference>
<comment type="caution">
    <text evidence="3">The sequence shown here is derived from an EMBL/GenBank/DDBJ whole genome shotgun (WGS) entry which is preliminary data.</text>
</comment>
<reference evidence="2 5" key="2">
    <citation type="submission" date="2021-01" db="EMBL/GenBank/DDBJ databases">
        <title>Whole genome shotgun sequence of Cellulomonas oligotrophica NBRC 109435.</title>
        <authorList>
            <person name="Komaki H."/>
            <person name="Tamura T."/>
        </authorList>
    </citation>
    <scope>NUCLEOTIDE SEQUENCE [LARGE SCALE GENOMIC DNA]</scope>
    <source>
        <strain evidence="2 5">NBRC 109435</strain>
    </source>
</reference>